<keyword evidence="1" id="KW-0812">Transmembrane</keyword>
<sequence>MTDAALLPPDTIVKITGVTARPELNNELGKILSYNSDRQRYMVAINSLTGSSAMLFKPENAQKATFVDSYKYKALELKNAAMMLYNDPHTKEQLRRAYTSVAVRLPPPVKPEHVAGGLCFIILLSIFMIGFTKTMLLGSIMILILTVSLQDIAAGKSYKEVATNFPNRWKENLSSVAGGRPVSDNMNYASLAIFAFLVGNVLLSSSARPTAAASIPPSPPYAETIIPPKPSAAAAIDMEQSLQQYYKLGFQDATDGKDFGTSLPSDLPSSFNTVPIPTDPPLMDDIDYSYTPPPPPSKKSRFNFGSIMALMTLARTARELAQRPDGTYSMDLLVANAKNMEHWKMGLLGICAYRVLSILF</sequence>
<dbReference type="EMBL" id="HBGN01036910">
    <property type="protein sequence ID" value="CAD9354823.1"/>
    <property type="molecule type" value="Transcribed_RNA"/>
</dbReference>
<organism evidence="2">
    <name type="scientific">Ditylum brightwellii</name>
    <dbReference type="NCBI Taxonomy" id="49249"/>
    <lineage>
        <taxon>Eukaryota</taxon>
        <taxon>Sar</taxon>
        <taxon>Stramenopiles</taxon>
        <taxon>Ochrophyta</taxon>
        <taxon>Bacillariophyta</taxon>
        <taxon>Mediophyceae</taxon>
        <taxon>Lithodesmiophycidae</taxon>
        <taxon>Lithodesmiales</taxon>
        <taxon>Lithodesmiaceae</taxon>
        <taxon>Ditylum</taxon>
    </lineage>
</organism>
<keyword evidence="1" id="KW-1133">Transmembrane helix</keyword>
<dbReference type="AlphaFoldDB" id="A0A7S2A133"/>
<gene>
    <name evidence="2" type="ORF">DBRI1063_LOCUS23682</name>
</gene>
<keyword evidence="1" id="KW-0472">Membrane</keyword>
<feature type="transmembrane region" description="Helical" evidence="1">
    <location>
        <begin position="114"/>
        <end position="147"/>
    </location>
</feature>
<proteinExistence type="predicted"/>
<reference evidence="2" key="1">
    <citation type="submission" date="2021-01" db="EMBL/GenBank/DDBJ databases">
        <authorList>
            <person name="Corre E."/>
            <person name="Pelletier E."/>
            <person name="Niang G."/>
            <person name="Scheremetjew M."/>
            <person name="Finn R."/>
            <person name="Kale V."/>
            <person name="Holt S."/>
            <person name="Cochrane G."/>
            <person name="Meng A."/>
            <person name="Brown T."/>
            <person name="Cohen L."/>
        </authorList>
    </citation>
    <scope>NUCLEOTIDE SEQUENCE</scope>
    <source>
        <strain evidence="2">Pop2</strain>
    </source>
</reference>
<accession>A0A7S2A133</accession>
<evidence type="ECO:0000256" key="1">
    <source>
        <dbReference type="SAM" id="Phobius"/>
    </source>
</evidence>
<name>A0A7S2A133_9STRA</name>
<evidence type="ECO:0000313" key="2">
    <source>
        <dbReference type="EMBL" id="CAD9354823.1"/>
    </source>
</evidence>
<protein>
    <submittedName>
        <fullName evidence="2">Uncharacterized protein</fullName>
    </submittedName>
</protein>